<evidence type="ECO:0000259" key="3">
    <source>
        <dbReference type="Pfam" id="PF24181"/>
    </source>
</evidence>
<feature type="compositionally biased region" description="Polar residues" evidence="1">
    <location>
        <begin position="327"/>
        <end position="348"/>
    </location>
</feature>
<evidence type="ECO:0000256" key="1">
    <source>
        <dbReference type="SAM" id="MobiDB-lite"/>
    </source>
</evidence>
<gene>
    <name evidence="4" type="ORF">SCUCBS95973_009391</name>
</gene>
<dbReference type="InterPro" id="IPR057566">
    <property type="entry name" value="TPR_TTI1_N"/>
</dbReference>
<dbReference type="PIRSF" id="PIRSF005250">
    <property type="entry name" value="UCP005250"/>
    <property type="match status" value="1"/>
</dbReference>
<dbReference type="Pfam" id="PF24173">
    <property type="entry name" value="TPR_TTI1_N"/>
    <property type="match status" value="1"/>
</dbReference>
<keyword evidence="5" id="KW-1185">Reference proteome</keyword>
<feature type="compositionally biased region" description="Acidic residues" evidence="1">
    <location>
        <begin position="309"/>
        <end position="325"/>
    </location>
</feature>
<dbReference type="InterPro" id="IPR052587">
    <property type="entry name" value="TELO2-interacting_protein_1"/>
</dbReference>
<accession>A0ABP0CWZ9</accession>
<comment type="caution">
    <text evidence="4">The sequence shown here is derived from an EMBL/GenBank/DDBJ whole genome shotgun (WGS) entry which is preliminary data.</text>
</comment>
<dbReference type="Pfam" id="PF21547">
    <property type="entry name" value="TTI1"/>
    <property type="match status" value="1"/>
</dbReference>
<organism evidence="4 5">
    <name type="scientific">Sporothrix curviconia</name>
    <dbReference type="NCBI Taxonomy" id="1260050"/>
    <lineage>
        <taxon>Eukaryota</taxon>
        <taxon>Fungi</taxon>
        <taxon>Dikarya</taxon>
        <taxon>Ascomycota</taxon>
        <taxon>Pezizomycotina</taxon>
        <taxon>Sordariomycetes</taxon>
        <taxon>Sordariomycetidae</taxon>
        <taxon>Ophiostomatales</taxon>
        <taxon>Ophiostomataceae</taxon>
        <taxon>Sporothrix</taxon>
    </lineage>
</organism>
<evidence type="ECO:0000313" key="5">
    <source>
        <dbReference type="Proteomes" id="UP001642405"/>
    </source>
</evidence>
<dbReference type="Pfam" id="PF24181">
    <property type="entry name" value="TPR_TTI1_C"/>
    <property type="match status" value="1"/>
</dbReference>
<dbReference type="PANTHER" id="PTHR18460:SF3">
    <property type="entry name" value="TELO2-INTERACTING PROTEIN 1 HOMOLOG"/>
    <property type="match status" value="1"/>
</dbReference>
<evidence type="ECO:0000259" key="2">
    <source>
        <dbReference type="Pfam" id="PF24173"/>
    </source>
</evidence>
<dbReference type="Proteomes" id="UP001642405">
    <property type="component" value="Unassembled WGS sequence"/>
</dbReference>
<dbReference type="Gene3D" id="1.25.10.10">
    <property type="entry name" value="Leucine-rich Repeat Variant"/>
    <property type="match status" value="2"/>
</dbReference>
<dbReference type="InterPro" id="IPR011989">
    <property type="entry name" value="ARM-like"/>
</dbReference>
<feature type="compositionally biased region" description="Basic and acidic residues" evidence="1">
    <location>
        <begin position="920"/>
        <end position="931"/>
    </location>
</feature>
<reference evidence="4 5" key="1">
    <citation type="submission" date="2024-01" db="EMBL/GenBank/DDBJ databases">
        <authorList>
            <person name="Allen C."/>
            <person name="Tagirdzhanova G."/>
        </authorList>
    </citation>
    <scope>NUCLEOTIDE SEQUENCE [LARGE SCALE GENOMIC DNA]</scope>
</reference>
<dbReference type="InterPro" id="IPR016024">
    <property type="entry name" value="ARM-type_fold"/>
</dbReference>
<feature type="region of interest" description="Disordered" evidence="1">
    <location>
        <begin position="298"/>
        <end position="348"/>
    </location>
</feature>
<feature type="region of interest" description="Disordered" evidence="1">
    <location>
        <begin position="943"/>
        <end position="987"/>
    </location>
</feature>
<proteinExistence type="predicted"/>
<feature type="compositionally biased region" description="Acidic residues" evidence="1">
    <location>
        <begin position="952"/>
        <end position="969"/>
    </location>
</feature>
<dbReference type="InterPro" id="IPR057567">
    <property type="entry name" value="TPR_TTI1_C"/>
</dbReference>
<feature type="domain" description="TTI1 C-terminal TPR" evidence="3">
    <location>
        <begin position="898"/>
        <end position="1083"/>
    </location>
</feature>
<dbReference type="PANTHER" id="PTHR18460">
    <property type="entry name" value="TEL2 INTERACTING PROTEIN 1 TTI1 FAMILY MEMBER"/>
    <property type="match status" value="1"/>
</dbReference>
<evidence type="ECO:0000313" key="4">
    <source>
        <dbReference type="EMBL" id="CAK7235801.1"/>
    </source>
</evidence>
<dbReference type="EMBL" id="CAWUHB010000104">
    <property type="protein sequence ID" value="CAK7235801.1"/>
    <property type="molecule type" value="Genomic_DNA"/>
</dbReference>
<protein>
    <recommendedName>
        <fullName evidence="6">Heat repeat protein</fullName>
    </recommendedName>
</protein>
<dbReference type="InterPro" id="IPR049362">
    <property type="entry name" value="TTI1_rpt"/>
</dbReference>
<dbReference type="InterPro" id="IPR016441">
    <property type="entry name" value="Tti1"/>
</dbReference>
<feature type="compositionally biased region" description="Basic and acidic residues" evidence="1">
    <location>
        <begin position="973"/>
        <end position="987"/>
    </location>
</feature>
<dbReference type="SUPFAM" id="SSF48371">
    <property type="entry name" value="ARM repeat"/>
    <property type="match status" value="1"/>
</dbReference>
<feature type="domain" description="TTI1 N-terminal TPR" evidence="2">
    <location>
        <begin position="20"/>
        <end position="416"/>
    </location>
</feature>
<sequence>MDPHPQLAFRNSGTQRSEFFNKLKPCCLEIVKALRKTGGRNANPGEAAAAANDMVTLTDQLYATLTEQVGYDASVLDASMADYVFFPLLAVLQNMRSYPARLVENSAKCLRVLIQYGWQTKISTENAQRLLLLLTTVVTGRQLTPTAASPTRTPGAAAEAPVVLPEETLVEGYRALAALMTAAGAASTSPGSAESPLITANVIPVLAHSVSVMLEGVTDSIIPAIQIEALGAVEALFTSVKDVEALASFLPGTVSALVRVVAQPGAHKTPRRVVVRSLEVLFVVLVNTLGDLQTRRLQREAGNSSAESRDEEDGRQEEDVDEEVISDTISNSETLRPQSPSVSSTSTLPRKQKLDGAWLKATTAQVKIALTTILKLRNHESDEVRDAVQQFCVGLLDECHASLADSTSILVESAIVTLPATKDKDEAGSDAFTTLRTGATRLTTAFRSFGPQTTLQHLAILYPELSDVIKTTAYNWATGLPRAMQASDEGVKQRALSNVQKAIAVVEALDIDSTMLQASLTAALRDSVATLVVASVSSRAAVSEAVSEDAILQLATADGAKEVQSMTPASAMTAYKPILLSLSSQTTTRDAVLELVANIGPPAQQARLAGEMLDFVRDTDGADQVSAFWLSFELVKAAFSGAEEDPDSLLDLSSFNDSSSSSETEAVFEDLFSFAVSSLVSYSDVSAATTNDYRMAERDWRVGAIALEVTAFAAARLGEAFRPELIDVLYPIATFLGAPEDRLRAHAVATLNSLAMSCGYGNGGVSALIIDNVDYMLNSVSLRLNTFDISPASTRVLTMMIRLAGPRLVPYLDDVVAAIFAALDNYHGYPLFVENLFSVLGEVVRQSVKPSSSSLLLEDGTAKSAVAAGQGQQQLLSATQRNLKRRPDSTTTSDLVGILDRRTKRRKELENENEDGDVEEIGHPKEPWKALSPEVDKLLNKHEKKARKGQEGFEDDDDDDDNSDDDGEQPADTNKEGSELVKPEDPKTPTYALLARITTLTQHYLTAPTPALRKSLLDLLATVAPALAGADENAFLPLVNAIWPVVVTRLYDGEPYVVMAACDALAALCGSAGDFLSTRIKAEWQANLAAWCVRAKAAAANKVRGGMNTVSASASSAPPTAPAKSNVMFGNRPSVIHIHQRGTALKTRPDALKTRPDAPVVPSSSASSSSAVVSTGLGRFAQAVQVWEAVAGLLTAIVAYVKVQDEIYDSILDLLVLPAATTTSTSTSTSTTTSGSAVSSAPVRVLPLSEERKALDALAVVNPDAVWLARYRAGRLRDDDDGEQGKVNSEAWVFATPPVLAGVSFVSLV</sequence>
<name>A0ABP0CWZ9_9PEZI</name>
<evidence type="ECO:0008006" key="6">
    <source>
        <dbReference type="Google" id="ProtNLM"/>
    </source>
</evidence>
<feature type="region of interest" description="Disordered" evidence="1">
    <location>
        <begin position="879"/>
        <end position="931"/>
    </location>
</feature>